<dbReference type="RefSeq" id="WP_341443143.1">
    <property type="nucleotide sequence ID" value="NZ_JBBPCN010000001.1"/>
</dbReference>
<comment type="caution">
    <text evidence="1">The sequence shown here is derived from an EMBL/GenBank/DDBJ whole genome shotgun (WGS) entry which is preliminary data.</text>
</comment>
<evidence type="ECO:0000313" key="2">
    <source>
        <dbReference type="Proteomes" id="UP001456513"/>
    </source>
</evidence>
<name>A0ABU9D215_9NOCA</name>
<gene>
    <name evidence="1" type="ORF">AABD04_22580</name>
</gene>
<evidence type="ECO:0000313" key="1">
    <source>
        <dbReference type="EMBL" id="MEK8073639.1"/>
    </source>
</evidence>
<reference evidence="1 2" key="1">
    <citation type="submission" date="2024-03" db="EMBL/GenBank/DDBJ databases">
        <title>Rhodococcus navarretei sp. nov. and Pseudarthrobacter quantumdoti sp. nov., two new species with the ability to biosynthesize Quantum Dots isolated from soil samples at Union Glacier, Antarctica.</title>
        <authorList>
            <person name="Vargas M."/>
        </authorList>
    </citation>
    <scope>NUCLEOTIDE SEQUENCE [LARGE SCALE GENOMIC DNA]</scope>
    <source>
        <strain evidence="1 2">EXRC-4A-4</strain>
    </source>
</reference>
<dbReference type="EMBL" id="JBBPCN010000001">
    <property type="protein sequence ID" value="MEK8073639.1"/>
    <property type="molecule type" value="Genomic_DNA"/>
</dbReference>
<dbReference type="Proteomes" id="UP001456513">
    <property type="component" value="Unassembled WGS sequence"/>
</dbReference>
<organism evidence="1 2">
    <name type="scientific">Rhodococcus navarretei</name>
    <dbReference type="NCBI Taxonomy" id="3128981"/>
    <lineage>
        <taxon>Bacteria</taxon>
        <taxon>Bacillati</taxon>
        <taxon>Actinomycetota</taxon>
        <taxon>Actinomycetes</taxon>
        <taxon>Mycobacteriales</taxon>
        <taxon>Nocardiaceae</taxon>
        <taxon>Rhodococcus</taxon>
    </lineage>
</organism>
<proteinExistence type="predicted"/>
<protein>
    <submittedName>
        <fullName evidence="1">Uncharacterized protein</fullName>
    </submittedName>
</protein>
<keyword evidence="2" id="KW-1185">Reference proteome</keyword>
<accession>A0ABU9D215</accession>
<sequence>MTEQSHSRHVSPRDGSDHLVTQALQESFETLVLEQYSAKNVESIEGVFGKIVFACKPTSPGRQSSRDFFVECGCSRGFGSGITNAAVGCRIGQVDRVPDGAVITPVDVHEACQR</sequence>